<dbReference type="PROSITE" id="PS50114">
    <property type="entry name" value="GATA_ZN_FINGER_2"/>
    <property type="match status" value="1"/>
</dbReference>
<proteinExistence type="predicted"/>
<dbReference type="InterPro" id="IPR021109">
    <property type="entry name" value="Peptidase_aspartic_dom_sf"/>
</dbReference>
<dbReference type="GO" id="GO:0006355">
    <property type="term" value="P:regulation of DNA-templated transcription"/>
    <property type="evidence" value="ECO:0007669"/>
    <property type="project" value="InterPro"/>
</dbReference>
<dbReference type="InterPro" id="IPR000477">
    <property type="entry name" value="RT_dom"/>
</dbReference>
<dbReference type="Pfam" id="PF00665">
    <property type="entry name" value="rve"/>
    <property type="match status" value="1"/>
</dbReference>
<dbReference type="SUPFAM" id="SSF56672">
    <property type="entry name" value="DNA/RNA polymerases"/>
    <property type="match status" value="1"/>
</dbReference>
<keyword evidence="6" id="KW-0378">Hydrolase</keyword>
<sequence length="1282" mass="145627">MFRQASQQDNETIDEFHTRLRRLAKHCEFVDVEFEIKMQIVCNGTSSRLRKKALKESNYSLKDMLIDGRKSETCSAQASGMEEKFKDVQLNQVERKPAQSKCYNCGFAYPHLDRPCPAENSTCNSCGILGHFSRVCRKKESRRFSKPQIAQESPRQREQPKDPFKSESTRNKRRNRVRAVNKHLDSSTETSSEEDYVYTVENKSDPKTRAKIRVNSVEINFIVDTGATVDVIDSKTYDRLKSSVKLCKSTTKIFAYGSTKPLPLKGEFQATVESNKRYTVSVIHVVEGGSGNLLSAKTAQDLALIQLVNKVTELETPPKPELSKPETQPILPGNTENTDKQQPMPHASTPKCEDQEIQKIIDKYATVFVGEGKLNTQQVGLHINENIKPVVQPQRRIPYHIRNDVSKALQKLVVEDMIEKVCDQPTPWISPIVCTPKKDGGTRICVDMRAANQAIKRERHIMPTLSDFRAEMNGSKYFSKIDLKQAYHQLELKEESRYITTFSTHEGLFRYKRLNYGTNSAPEIFQNILQQNLSDIRGVKNIADDIIVHGKTRKQHDESLENCLKRLAQLNLKAKPEKCSFLRKEINFYGLIFTANGTRPDPARIDNLVRVSAPKNASEVRSFLGLANTCREYVPEYAVITTPLRDLTKKSVAFTWNHTHQRAFEQIKKKLTHAPTMAYFDTEKRSLLIVDGSPLGICAILAQREKSGESYRIISYASRALSPVESRYSQTDIEGLSLVWGIEHFRLFLLGTEFDVYTDHKALEAIFNNPRSKPPARIERWMLRLQPYNFRVIYKKGTVNEADYLSRHPTTTQRKTTIEEKIADNYVNYIINNAVPKSMTLQEIKEATLSDTILKKVLECLKSGKWEEEDVELKAYQMCAEELTATKAGDLLLKGSRIVIPKALQDRATQLGHVGHQGIEKTKALLREKIWYPGMDGKVKTLVENCVACQAVGPSNPPEPMRITPTATEPWQSLAIDFYGPIPHSGQYLLVVTDTYSKFPEVEIVTSTSAKACIPKLDCIFATHGIPKKIKTDNGPPFNGNDFKRYMAALGIEWKTSTPLWPQGNGNAESVMKPLGKVIKTSMLEGKNWRQELQRFLLNYRSTPHATTKIPPCELLFNRKVQGSLPELSTQNVVNKHQKAKENIDKKKISNKQYYDAKKNTKTSKIKEGDIVICKQKPNNKLSPRFNPERFTIVERKGATATARNGRRTITRNVTHFKVVKPVDEQSSDVEKSTTVEDVQDNRVGDDMQDFIEESHPIARRSTRNQRPVNRFGHSIPSGLIS</sequence>
<dbReference type="GO" id="GO:0016787">
    <property type="term" value="F:hydrolase activity"/>
    <property type="evidence" value="ECO:0007669"/>
    <property type="project" value="UniProtKB-KW"/>
</dbReference>
<dbReference type="Gene3D" id="2.40.70.10">
    <property type="entry name" value="Acid Proteases"/>
    <property type="match status" value="1"/>
</dbReference>
<dbReference type="InterPro" id="IPR043502">
    <property type="entry name" value="DNA/RNA_pol_sf"/>
</dbReference>
<dbReference type="Pfam" id="PF00078">
    <property type="entry name" value="RVT_1"/>
    <property type="match status" value="1"/>
</dbReference>
<dbReference type="PANTHER" id="PTHR37984">
    <property type="entry name" value="PROTEIN CBG26694"/>
    <property type="match status" value="1"/>
</dbReference>
<dbReference type="InterPro" id="IPR000679">
    <property type="entry name" value="Znf_GATA"/>
</dbReference>
<accession>A0A7D9L2V8</accession>
<dbReference type="OrthoDB" id="5976856at2759"/>
<dbReference type="Gene3D" id="1.10.340.70">
    <property type="match status" value="1"/>
</dbReference>
<dbReference type="GO" id="GO:0008270">
    <property type="term" value="F:zinc ion binding"/>
    <property type="evidence" value="ECO:0007669"/>
    <property type="project" value="InterPro"/>
</dbReference>
<comment type="caution">
    <text evidence="9">The sequence shown here is derived from an EMBL/GenBank/DDBJ whole genome shotgun (WGS) entry which is preliminary data.</text>
</comment>
<dbReference type="GO" id="GO:0043565">
    <property type="term" value="F:sequence-specific DNA binding"/>
    <property type="evidence" value="ECO:0007669"/>
    <property type="project" value="InterPro"/>
</dbReference>
<dbReference type="InterPro" id="IPR041588">
    <property type="entry name" value="Integrase_H2C2"/>
</dbReference>
<evidence type="ECO:0000256" key="1">
    <source>
        <dbReference type="ARBA" id="ARBA00012493"/>
    </source>
</evidence>
<dbReference type="SUPFAM" id="SSF53098">
    <property type="entry name" value="Ribonuclease H-like"/>
    <property type="match status" value="1"/>
</dbReference>
<keyword evidence="4" id="KW-0540">Nuclease</keyword>
<dbReference type="EMBL" id="CACRXK020013902">
    <property type="protein sequence ID" value="CAB4025933.1"/>
    <property type="molecule type" value="Genomic_DNA"/>
</dbReference>
<evidence type="ECO:0000256" key="5">
    <source>
        <dbReference type="ARBA" id="ARBA00022759"/>
    </source>
</evidence>
<keyword evidence="3" id="KW-0548">Nucleotidyltransferase</keyword>
<dbReference type="PROSITE" id="PS50994">
    <property type="entry name" value="INTEGRASE"/>
    <property type="match status" value="1"/>
</dbReference>
<dbReference type="Gene3D" id="4.10.60.10">
    <property type="entry name" value="Zinc finger, CCHC-type"/>
    <property type="match status" value="1"/>
</dbReference>
<dbReference type="InterPro" id="IPR001878">
    <property type="entry name" value="Znf_CCHC"/>
</dbReference>
<dbReference type="SUPFAM" id="SSF57756">
    <property type="entry name" value="Retrovirus zinc finger-like domains"/>
    <property type="match status" value="1"/>
</dbReference>
<evidence type="ECO:0000256" key="8">
    <source>
        <dbReference type="SAM" id="MobiDB-lite"/>
    </source>
</evidence>
<feature type="region of interest" description="Disordered" evidence="8">
    <location>
        <begin position="143"/>
        <end position="195"/>
    </location>
</feature>
<dbReference type="GO" id="GO:0015074">
    <property type="term" value="P:DNA integration"/>
    <property type="evidence" value="ECO:0007669"/>
    <property type="project" value="InterPro"/>
</dbReference>
<name>A0A7D9L2V8_PARCT</name>
<organism evidence="9 10">
    <name type="scientific">Paramuricea clavata</name>
    <name type="common">Red gorgonian</name>
    <name type="synonym">Violescent sea-whip</name>
    <dbReference type="NCBI Taxonomy" id="317549"/>
    <lineage>
        <taxon>Eukaryota</taxon>
        <taxon>Metazoa</taxon>
        <taxon>Cnidaria</taxon>
        <taxon>Anthozoa</taxon>
        <taxon>Octocorallia</taxon>
        <taxon>Malacalcyonacea</taxon>
        <taxon>Plexauridae</taxon>
        <taxon>Paramuricea</taxon>
    </lineage>
</organism>
<reference evidence="9" key="1">
    <citation type="submission" date="2020-04" db="EMBL/GenBank/DDBJ databases">
        <authorList>
            <person name="Alioto T."/>
            <person name="Alioto T."/>
            <person name="Gomez Garrido J."/>
        </authorList>
    </citation>
    <scope>NUCLEOTIDE SEQUENCE</scope>
    <source>
        <strain evidence="9">A484AB</strain>
    </source>
</reference>
<keyword evidence="2" id="KW-0808">Transferase</keyword>
<dbReference type="Gene3D" id="3.10.10.10">
    <property type="entry name" value="HIV Type 1 Reverse Transcriptase, subunit A, domain 1"/>
    <property type="match status" value="1"/>
</dbReference>
<evidence type="ECO:0000256" key="7">
    <source>
        <dbReference type="ARBA" id="ARBA00022918"/>
    </source>
</evidence>
<keyword evidence="7" id="KW-0695">RNA-directed DNA polymerase</keyword>
<dbReference type="SMART" id="SM00343">
    <property type="entry name" value="ZnF_C2HC"/>
    <property type="match status" value="2"/>
</dbReference>
<dbReference type="InterPro" id="IPR050951">
    <property type="entry name" value="Retrovirus_Pol_polyprotein"/>
</dbReference>
<evidence type="ECO:0000256" key="4">
    <source>
        <dbReference type="ARBA" id="ARBA00022722"/>
    </source>
</evidence>
<dbReference type="FunFam" id="3.30.70.270:FF:000023">
    <property type="entry name" value="Pol"/>
    <property type="match status" value="1"/>
</dbReference>
<dbReference type="InterPro" id="IPR036875">
    <property type="entry name" value="Znf_CCHC_sf"/>
</dbReference>
<feature type="compositionally biased region" description="Basic and acidic residues" evidence="8">
    <location>
        <begin position="315"/>
        <end position="324"/>
    </location>
</feature>
<dbReference type="InterPro" id="IPR043128">
    <property type="entry name" value="Rev_trsase/Diguanyl_cyclase"/>
</dbReference>
<feature type="compositionally biased region" description="Basic residues" evidence="8">
    <location>
        <begin position="171"/>
        <end position="181"/>
    </location>
</feature>
<evidence type="ECO:0000256" key="6">
    <source>
        <dbReference type="ARBA" id="ARBA00022801"/>
    </source>
</evidence>
<dbReference type="Pfam" id="PF17917">
    <property type="entry name" value="RT_RNaseH"/>
    <property type="match status" value="1"/>
</dbReference>
<dbReference type="InterPro" id="IPR041373">
    <property type="entry name" value="RT_RNaseH"/>
</dbReference>
<dbReference type="EC" id="2.7.7.49" evidence="1"/>
<dbReference type="GO" id="GO:0003964">
    <property type="term" value="F:RNA-directed DNA polymerase activity"/>
    <property type="evidence" value="ECO:0007669"/>
    <property type="project" value="UniProtKB-KW"/>
</dbReference>
<evidence type="ECO:0000256" key="2">
    <source>
        <dbReference type="ARBA" id="ARBA00022679"/>
    </source>
</evidence>
<dbReference type="Gene3D" id="3.30.70.270">
    <property type="match status" value="2"/>
</dbReference>
<dbReference type="Gene3D" id="3.30.420.10">
    <property type="entry name" value="Ribonuclease H-like superfamily/Ribonuclease H"/>
    <property type="match status" value="1"/>
</dbReference>
<dbReference type="InterPro" id="IPR001584">
    <property type="entry name" value="Integrase_cat-core"/>
</dbReference>
<dbReference type="CDD" id="cd01647">
    <property type="entry name" value="RT_LTR"/>
    <property type="match status" value="1"/>
</dbReference>
<keyword evidence="10" id="KW-1185">Reference proteome</keyword>
<evidence type="ECO:0000313" key="10">
    <source>
        <dbReference type="Proteomes" id="UP001152795"/>
    </source>
</evidence>
<dbReference type="InterPro" id="IPR036397">
    <property type="entry name" value="RNaseH_sf"/>
</dbReference>
<keyword evidence="5" id="KW-0255">Endonuclease</keyword>
<feature type="compositionally biased region" description="Basic and acidic residues" evidence="8">
    <location>
        <begin position="154"/>
        <end position="170"/>
    </location>
</feature>
<dbReference type="Proteomes" id="UP001152795">
    <property type="component" value="Unassembled WGS sequence"/>
</dbReference>
<protein>
    <recommendedName>
        <fullName evidence="1">RNA-directed DNA polymerase</fullName>
        <ecNumber evidence="1">2.7.7.49</ecNumber>
    </recommendedName>
</protein>
<evidence type="ECO:0000313" key="9">
    <source>
        <dbReference type="EMBL" id="CAB4025933.1"/>
    </source>
</evidence>
<dbReference type="InterPro" id="IPR012337">
    <property type="entry name" value="RNaseH-like_sf"/>
</dbReference>
<evidence type="ECO:0000256" key="3">
    <source>
        <dbReference type="ARBA" id="ARBA00022695"/>
    </source>
</evidence>
<dbReference type="GO" id="GO:0004519">
    <property type="term" value="F:endonuclease activity"/>
    <property type="evidence" value="ECO:0007669"/>
    <property type="project" value="UniProtKB-KW"/>
</dbReference>
<feature type="region of interest" description="Disordered" evidence="8">
    <location>
        <begin position="1262"/>
        <end position="1282"/>
    </location>
</feature>
<dbReference type="SUPFAM" id="SSF50630">
    <property type="entry name" value="Acid proteases"/>
    <property type="match status" value="1"/>
</dbReference>
<dbReference type="FunFam" id="1.10.340.70:FF:000004">
    <property type="entry name" value="Retrovirus-related Pol polyprotein from transposon 297-like Protein"/>
    <property type="match status" value="1"/>
</dbReference>
<dbReference type="PANTHER" id="PTHR37984:SF11">
    <property type="entry name" value="INTEGRASE CATALYTIC DOMAIN-CONTAINING PROTEIN"/>
    <property type="match status" value="1"/>
</dbReference>
<dbReference type="PROSITE" id="PS50878">
    <property type="entry name" value="RT_POL"/>
    <property type="match status" value="1"/>
</dbReference>
<dbReference type="Pfam" id="PF17921">
    <property type="entry name" value="Integrase_H2C2"/>
    <property type="match status" value="1"/>
</dbReference>
<feature type="region of interest" description="Disordered" evidence="8">
    <location>
        <begin position="315"/>
        <end position="353"/>
    </location>
</feature>
<gene>
    <name evidence="9" type="ORF">PACLA_8A048328</name>
</gene>
<dbReference type="CDD" id="cd09274">
    <property type="entry name" value="RNase_HI_RT_Ty3"/>
    <property type="match status" value="1"/>
</dbReference>
<dbReference type="FunFam" id="3.30.420.10:FF:000063">
    <property type="entry name" value="Retrovirus-related Pol polyprotein from transposon 297-like Protein"/>
    <property type="match status" value="1"/>
</dbReference>